<protein>
    <submittedName>
        <fullName evidence="2">Helix-turn-helix domain-containing protein</fullName>
    </submittedName>
</protein>
<organism evidence="2 3">
    <name type="scientific">Paucihalobacter ruber</name>
    <dbReference type="NCBI Taxonomy" id="2567861"/>
    <lineage>
        <taxon>Bacteria</taxon>
        <taxon>Pseudomonadati</taxon>
        <taxon>Bacteroidota</taxon>
        <taxon>Flavobacteriia</taxon>
        <taxon>Flavobacteriales</taxon>
        <taxon>Flavobacteriaceae</taxon>
        <taxon>Paucihalobacter</taxon>
    </lineage>
</organism>
<evidence type="ECO:0000313" key="3">
    <source>
        <dbReference type="Proteomes" id="UP000317332"/>
    </source>
</evidence>
<dbReference type="NCBIfam" id="TIGR01764">
    <property type="entry name" value="excise"/>
    <property type="match status" value="1"/>
</dbReference>
<dbReference type="GO" id="GO:0003677">
    <property type="term" value="F:DNA binding"/>
    <property type="evidence" value="ECO:0007669"/>
    <property type="project" value="InterPro"/>
</dbReference>
<reference evidence="2 3" key="1">
    <citation type="submission" date="2019-06" db="EMBL/GenBank/DDBJ databases">
        <title>Flavobacteriaceae Paucihalobacterium erythroidium CWB-1, complete genome.</title>
        <authorList>
            <person name="Wu S."/>
        </authorList>
    </citation>
    <scope>NUCLEOTIDE SEQUENCE [LARGE SCALE GENOMIC DNA]</scope>
    <source>
        <strain evidence="2 3">CWB-1</strain>
    </source>
</reference>
<dbReference type="Pfam" id="PF12728">
    <property type="entry name" value="HTH_17"/>
    <property type="match status" value="1"/>
</dbReference>
<evidence type="ECO:0000259" key="1">
    <source>
        <dbReference type="Pfam" id="PF12728"/>
    </source>
</evidence>
<dbReference type="OrthoDB" id="1097811at2"/>
<evidence type="ECO:0000313" key="2">
    <source>
        <dbReference type="EMBL" id="TPV31945.1"/>
    </source>
</evidence>
<gene>
    <name evidence="2" type="ORF">FJ651_14120</name>
</gene>
<proteinExistence type="predicted"/>
<keyword evidence="3" id="KW-1185">Reference proteome</keyword>
<feature type="domain" description="Helix-turn-helix" evidence="1">
    <location>
        <begin position="44"/>
        <end position="83"/>
    </location>
</feature>
<dbReference type="RefSeq" id="WP_140991218.1">
    <property type="nucleotide sequence ID" value="NZ_VHIQ01000007.1"/>
</dbReference>
<sequence length="90" mass="10480">MVQLIQITEEKLTETILIAIKKELEELKKEFQPKQPSKWISRIEAAEILGVSFPTLYSWHKKKVLTAYSIGNRVYYKREDIDNALTPIAC</sequence>
<dbReference type="InterPro" id="IPR041657">
    <property type="entry name" value="HTH_17"/>
</dbReference>
<dbReference type="Proteomes" id="UP000317332">
    <property type="component" value="Unassembled WGS sequence"/>
</dbReference>
<comment type="caution">
    <text evidence="2">The sequence shown here is derived from an EMBL/GenBank/DDBJ whole genome shotgun (WGS) entry which is preliminary data.</text>
</comment>
<dbReference type="SUPFAM" id="SSF46955">
    <property type="entry name" value="Putative DNA-binding domain"/>
    <property type="match status" value="1"/>
</dbReference>
<dbReference type="InterPro" id="IPR010093">
    <property type="entry name" value="SinI_DNA-bd"/>
</dbReference>
<dbReference type="AlphaFoldDB" id="A0A506PEX4"/>
<accession>A0A506PEX4</accession>
<name>A0A506PEX4_9FLAO</name>
<dbReference type="EMBL" id="VHIQ01000007">
    <property type="protein sequence ID" value="TPV31945.1"/>
    <property type="molecule type" value="Genomic_DNA"/>
</dbReference>
<dbReference type="InterPro" id="IPR009061">
    <property type="entry name" value="DNA-bd_dom_put_sf"/>
</dbReference>